<evidence type="ECO:0000256" key="6">
    <source>
        <dbReference type="ARBA" id="ARBA00036832"/>
    </source>
</evidence>
<evidence type="ECO:0000256" key="7">
    <source>
        <dbReference type="ARBA" id="ARBA00038889"/>
    </source>
</evidence>
<dbReference type="PANTHER" id="PTHR21240:SF29">
    <property type="entry name" value="AMIDOHYDROLASE-RELATED DOMAIN-CONTAINING PROTEIN"/>
    <property type="match status" value="1"/>
</dbReference>
<evidence type="ECO:0000256" key="3">
    <source>
        <dbReference type="ARBA" id="ARBA00022793"/>
    </source>
</evidence>
<dbReference type="InterPro" id="IPR032465">
    <property type="entry name" value="ACMSD"/>
</dbReference>
<dbReference type="EMBL" id="NJET01000055">
    <property type="protein sequence ID" value="PHH63184.1"/>
    <property type="molecule type" value="Genomic_DNA"/>
</dbReference>
<dbReference type="PANTHER" id="PTHR21240">
    <property type="entry name" value="2-AMINO-3-CARBOXYLMUCONATE-6-SEMIALDEHYDE DECARBOXYLASE"/>
    <property type="match status" value="1"/>
</dbReference>
<evidence type="ECO:0000256" key="1">
    <source>
        <dbReference type="ARBA" id="ARBA00005871"/>
    </source>
</evidence>
<reference evidence="10 11" key="1">
    <citation type="submission" date="2017-06" db="EMBL/GenBank/DDBJ databases">
        <title>Ant-infecting Ophiocordyceps genomes reveal a high diversity of potential behavioral manipulation genes and a possible major role for enterotoxins.</title>
        <authorList>
            <person name="De Bekker C."/>
            <person name="Evans H.C."/>
            <person name="Brachmann A."/>
            <person name="Hughes D.P."/>
        </authorList>
    </citation>
    <scope>NUCLEOTIDE SEQUENCE [LARGE SCALE GENOMIC DNA]</scope>
    <source>
        <strain evidence="10 11">Map64</strain>
    </source>
</reference>
<evidence type="ECO:0000256" key="2">
    <source>
        <dbReference type="ARBA" id="ARBA00022723"/>
    </source>
</evidence>
<keyword evidence="4" id="KW-0862">Zinc</keyword>
<feature type="domain" description="Amidohydrolase-related" evidence="9">
    <location>
        <begin position="5"/>
        <end position="313"/>
    </location>
</feature>
<dbReference type="GO" id="GO:0047596">
    <property type="term" value="F:6-methylsalicylate decarboxylase activity"/>
    <property type="evidence" value="ECO:0007669"/>
    <property type="project" value="UniProtKB-EC"/>
</dbReference>
<keyword evidence="5 8" id="KW-0456">Lyase</keyword>
<organism evidence="10 11">
    <name type="scientific">Ophiocordyceps australis</name>
    <dbReference type="NCBI Taxonomy" id="1399860"/>
    <lineage>
        <taxon>Eukaryota</taxon>
        <taxon>Fungi</taxon>
        <taxon>Dikarya</taxon>
        <taxon>Ascomycota</taxon>
        <taxon>Pezizomycotina</taxon>
        <taxon>Sordariomycetes</taxon>
        <taxon>Hypocreomycetidae</taxon>
        <taxon>Hypocreales</taxon>
        <taxon>Ophiocordycipitaceae</taxon>
        <taxon>Ophiocordyceps</taxon>
    </lineage>
</organism>
<dbReference type="Gene3D" id="3.20.20.140">
    <property type="entry name" value="Metal-dependent hydrolases"/>
    <property type="match status" value="1"/>
</dbReference>
<comment type="catalytic activity">
    <reaction evidence="6">
        <text>6-methylsalicylate + H(+) = 3-methylphenol + CO2</text>
        <dbReference type="Rhea" id="RHEA:23112"/>
        <dbReference type="ChEBI" id="CHEBI:15378"/>
        <dbReference type="ChEBI" id="CHEBI:16526"/>
        <dbReference type="ChEBI" id="CHEBI:17231"/>
        <dbReference type="ChEBI" id="CHEBI:36658"/>
        <dbReference type="EC" id="4.1.1.52"/>
    </reaction>
    <physiologicalReaction direction="left-to-right" evidence="6">
        <dbReference type="Rhea" id="RHEA:23113"/>
    </physiologicalReaction>
</comment>
<gene>
    <name evidence="10" type="ORF">CDD81_6235</name>
</gene>
<dbReference type="AlphaFoldDB" id="A0A2C5Y8A3"/>
<protein>
    <recommendedName>
        <fullName evidence="7">6-methylsalicylate decarboxylase</fullName>
        <ecNumber evidence="7">4.1.1.52</ecNumber>
    </recommendedName>
</protein>
<dbReference type="GO" id="GO:0046872">
    <property type="term" value="F:metal ion binding"/>
    <property type="evidence" value="ECO:0007669"/>
    <property type="project" value="UniProtKB-KW"/>
</dbReference>
<dbReference type="Pfam" id="PF04909">
    <property type="entry name" value="Amidohydro_2"/>
    <property type="match status" value="1"/>
</dbReference>
<evidence type="ECO:0000259" key="9">
    <source>
        <dbReference type="Pfam" id="PF04909"/>
    </source>
</evidence>
<dbReference type="GO" id="GO:0019748">
    <property type="term" value="P:secondary metabolic process"/>
    <property type="evidence" value="ECO:0007669"/>
    <property type="project" value="TreeGrafter"/>
</dbReference>
<dbReference type="OrthoDB" id="2832284at2759"/>
<dbReference type="SUPFAM" id="SSF51556">
    <property type="entry name" value="Metallo-dependent hydrolases"/>
    <property type="match status" value="1"/>
</dbReference>
<proteinExistence type="inferred from homology"/>
<dbReference type="STRING" id="1399860.A0A2C5Y8A3"/>
<comment type="similarity">
    <text evidence="1">Belongs to the metallo-dependent hydrolases superfamily. ACMSD family.</text>
</comment>
<comment type="caution">
    <text evidence="10">The sequence shown here is derived from an EMBL/GenBank/DDBJ whole genome shotgun (WGS) entry which is preliminary data.</text>
</comment>
<evidence type="ECO:0000256" key="5">
    <source>
        <dbReference type="ARBA" id="ARBA00023239"/>
    </source>
</evidence>
<dbReference type="GO" id="GO:0016787">
    <property type="term" value="F:hydrolase activity"/>
    <property type="evidence" value="ECO:0007669"/>
    <property type="project" value="InterPro"/>
</dbReference>
<keyword evidence="3 8" id="KW-0210">Decarboxylase</keyword>
<dbReference type="InterPro" id="IPR006680">
    <property type="entry name" value="Amidohydro-rel"/>
</dbReference>
<dbReference type="GO" id="GO:0005829">
    <property type="term" value="C:cytosol"/>
    <property type="evidence" value="ECO:0007669"/>
    <property type="project" value="TreeGrafter"/>
</dbReference>
<name>A0A2C5Y8A3_9HYPO</name>
<sequence>MAKKIDVHHHIYPPEMTTVLKSAGGDPSGWGVPSWSLEADDEIAASIGVGTAIFSVTAPGASIIGDDASAAQFASRLNDYCAQIRDKDPMRYGFFCNLGSLLDTQRCLQEIGRAFDELGADGVVLFTRYGEDEVRYLGHDDFKPIWQELNRRQAVVFVHPTHGLDTRLVNAHSPQPIFDYPHETTRAAADLIMSNNLREFPDCKIILSHAGGTLPFLIHRISMCEDTQFATGKGREEIYEDARRFYFDLALSGDGRVLHHVMAFAKPGHVLFGSDYPNAPVASLTRDAEVIDGYDFGAQRASVYHGAATALFPRLAKAYKS</sequence>
<evidence type="ECO:0000256" key="4">
    <source>
        <dbReference type="ARBA" id="ARBA00022833"/>
    </source>
</evidence>
<evidence type="ECO:0000313" key="11">
    <source>
        <dbReference type="Proteomes" id="UP000226192"/>
    </source>
</evidence>
<dbReference type="InterPro" id="IPR032466">
    <property type="entry name" value="Metal_Hydrolase"/>
</dbReference>
<dbReference type="Proteomes" id="UP000226192">
    <property type="component" value="Unassembled WGS sequence"/>
</dbReference>
<evidence type="ECO:0000256" key="8">
    <source>
        <dbReference type="RuleBase" id="RU366045"/>
    </source>
</evidence>
<keyword evidence="2" id="KW-0479">Metal-binding</keyword>
<accession>A0A2C5Y8A3</accession>
<evidence type="ECO:0000313" key="10">
    <source>
        <dbReference type="EMBL" id="PHH63184.1"/>
    </source>
</evidence>
<keyword evidence="11" id="KW-1185">Reference proteome</keyword>
<dbReference type="EC" id="4.1.1.52" evidence="7"/>